<dbReference type="InterPro" id="IPR029058">
    <property type="entry name" value="AB_hydrolase_fold"/>
</dbReference>
<name>A0ABT4V7R5_9PSEU</name>
<dbReference type="GO" id="GO:0016787">
    <property type="term" value="F:hydrolase activity"/>
    <property type="evidence" value="ECO:0007669"/>
    <property type="project" value="UniProtKB-KW"/>
</dbReference>
<dbReference type="InterPro" id="IPR050471">
    <property type="entry name" value="AB_hydrolase"/>
</dbReference>
<dbReference type="PRINTS" id="PR00111">
    <property type="entry name" value="ABHYDROLASE"/>
</dbReference>
<dbReference type="SUPFAM" id="SSF53474">
    <property type="entry name" value="alpha/beta-Hydrolases"/>
    <property type="match status" value="1"/>
</dbReference>
<dbReference type="EMBL" id="JAQGLA010000083">
    <property type="protein sequence ID" value="MDA3630011.1"/>
    <property type="molecule type" value="Genomic_DNA"/>
</dbReference>
<keyword evidence="2" id="KW-0378">Hydrolase</keyword>
<dbReference type="RefSeq" id="WP_270953140.1">
    <property type="nucleotide sequence ID" value="NZ_JAQGLA010000083.1"/>
</dbReference>
<protein>
    <submittedName>
        <fullName evidence="2">Alpha/beta fold hydrolase</fullName>
    </submittedName>
</protein>
<dbReference type="Pfam" id="PF00561">
    <property type="entry name" value="Abhydrolase_1"/>
    <property type="match status" value="1"/>
</dbReference>
<comment type="caution">
    <text evidence="2">The sequence shown here is derived from an EMBL/GenBank/DDBJ whole genome shotgun (WGS) entry which is preliminary data.</text>
</comment>
<dbReference type="PANTHER" id="PTHR43433:SF5">
    <property type="entry name" value="AB HYDROLASE-1 DOMAIN-CONTAINING PROTEIN"/>
    <property type="match status" value="1"/>
</dbReference>
<dbReference type="Proteomes" id="UP001210380">
    <property type="component" value="Unassembled WGS sequence"/>
</dbReference>
<dbReference type="InterPro" id="IPR000073">
    <property type="entry name" value="AB_hydrolase_1"/>
</dbReference>
<proteinExistence type="predicted"/>
<sequence>MTSVPFVKSADQAEIYYEAHGSGEPLVLLSGQANTHHWWDRVRADFEAEHQVIVLDYLGTGESDKPADAEYSVRRFATDVISVLDELGIARAHVYGTSMGGKVAQWLAIDYPDRVGALALGCTSVGGVHGLKAAPEITRALAQPSVEAAREALIDLMYSPEWVREHPGPYGTLGGRMPSHARRAHLRASNGHDSWAVLDQVTAPTLVLHGTDDRFSPVDNAVILANRIPGAEVHYLEGARHAYFEEQREEASGAVLDFLAAHPID</sequence>
<accession>A0ABT4V7R5</accession>
<dbReference type="PANTHER" id="PTHR43433">
    <property type="entry name" value="HYDROLASE, ALPHA/BETA FOLD FAMILY PROTEIN"/>
    <property type="match status" value="1"/>
</dbReference>
<evidence type="ECO:0000259" key="1">
    <source>
        <dbReference type="Pfam" id="PF00561"/>
    </source>
</evidence>
<keyword evidence="3" id="KW-1185">Reference proteome</keyword>
<dbReference type="Gene3D" id="3.40.50.1820">
    <property type="entry name" value="alpha/beta hydrolase"/>
    <property type="match status" value="1"/>
</dbReference>
<organism evidence="2 3">
    <name type="scientific">Saccharopolyspora oryzae</name>
    <dbReference type="NCBI Taxonomy" id="2997343"/>
    <lineage>
        <taxon>Bacteria</taxon>
        <taxon>Bacillati</taxon>
        <taxon>Actinomycetota</taxon>
        <taxon>Actinomycetes</taxon>
        <taxon>Pseudonocardiales</taxon>
        <taxon>Pseudonocardiaceae</taxon>
        <taxon>Saccharopolyspora</taxon>
    </lineage>
</organism>
<feature type="domain" description="AB hydrolase-1" evidence="1">
    <location>
        <begin position="25"/>
        <end position="246"/>
    </location>
</feature>
<evidence type="ECO:0000313" key="2">
    <source>
        <dbReference type="EMBL" id="MDA3630011.1"/>
    </source>
</evidence>
<gene>
    <name evidence="2" type="ORF">OU415_31605</name>
</gene>
<evidence type="ECO:0000313" key="3">
    <source>
        <dbReference type="Proteomes" id="UP001210380"/>
    </source>
</evidence>
<reference evidence="2 3" key="1">
    <citation type="submission" date="2022-11" db="EMBL/GenBank/DDBJ databases">
        <title>Draft genome sequence of Saccharopolyspora sp. WRP15-2 isolated from rhizosphere soils of wild rice in Thailand.</title>
        <authorList>
            <person name="Duangmal K."/>
            <person name="Kammanee S."/>
            <person name="Muangham S."/>
        </authorList>
    </citation>
    <scope>NUCLEOTIDE SEQUENCE [LARGE SCALE GENOMIC DNA]</scope>
    <source>
        <strain evidence="2 3">WRP15-2</strain>
    </source>
</reference>